<comment type="caution">
    <text evidence="4">The sequence shown here is derived from an EMBL/GenBank/DDBJ whole genome shotgun (WGS) entry which is preliminary data.</text>
</comment>
<dbReference type="InterPro" id="IPR036291">
    <property type="entry name" value="NAD(P)-bd_dom_sf"/>
</dbReference>
<organism evidence="4 5">
    <name type="scientific">Lojkania enalia</name>
    <dbReference type="NCBI Taxonomy" id="147567"/>
    <lineage>
        <taxon>Eukaryota</taxon>
        <taxon>Fungi</taxon>
        <taxon>Dikarya</taxon>
        <taxon>Ascomycota</taxon>
        <taxon>Pezizomycotina</taxon>
        <taxon>Dothideomycetes</taxon>
        <taxon>Pleosporomycetidae</taxon>
        <taxon>Pleosporales</taxon>
        <taxon>Pleosporales incertae sedis</taxon>
        <taxon>Lojkania</taxon>
    </lineage>
</organism>
<reference evidence="5" key="1">
    <citation type="journal article" date="2020" name="Stud. Mycol.">
        <title>101 Dothideomycetes genomes: A test case for predicting lifestyles and emergence of pathogens.</title>
        <authorList>
            <person name="Haridas S."/>
            <person name="Albert R."/>
            <person name="Binder M."/>
            <person name="Bloem J."/>
            <person name="LaButti K."/>
            <person name="Salamov A."/>
            <person name="Andreopoulos B."/>
            <person name="Baker S."/>
            <person name="Barry K."/>
            <person name="Bills G."/>
            <person name="Bluhm B."/>
            <person name="Cannon C."/>
            <person name="Castanera R."/>
            <person name="Culley D."/>
            <person name="Daum C."/>
            <person name="Ezra D."/>
            <person name="Gonzalez J."/>
            <person name="Henrissat B."/>
            <person name="Kuo A."/>
            <person name="Liang C."/>
            <person name="Lipzen A."/>
            <person name="Lutzoni F."/>
            <person name="Magnuson J."/>
            <person name="Mondo S."/>
            <person name="Nolan M."/>
            <person name="Ohm R."/>
            <person name="Pangilinan J."/>
            <person name="Park H.-J."/>
            <person name="Ramirez L."/>
            <person name="Alfaro M."/>
            <person name="Sun H."/>
            <person name="Tritt A."/>
            <person name="Yoshinaga Y."/>
            <person name="Zwiers L.-H."/>
            <person name="Turgeon B."/>
            <person name="Goodwin S."/>
            <person name="Spatafora J."/>
            <person name="Crous P."/>
            <person name="Grigoriev I."/>
        </authorList>
    </citation>
    <scope>NUCLEOTIDE SEQUENCE [LARGE SCALE GENOMIC DNA]</scope>
    <source>
        <strain evidence="5">CBS 304.66</strain>
    </source>
</reference>
<evidence type="ECO:0000256" key="2">
    <source>
        <dbReference type="ARBA" id="ARBA00022857"/>
    </source>
</evidence>
<dbReference type="PANTHER" id="PTHR24320">
    <property type="entry name" value="RETINOL DEHYDROGENASE"/>
    <property type="match status" value="1"/>
</dbReference>
<evidence type="ECO:0000313" key="5">
    <source>
        <dbReference type="Proteomes" id="UP000800093"/>
    </source>
</evidence>
<dbReference type="InterPro" id="IPR002347">
    <property type="entry name" value="SDR_fam"/>
</dbReference>
<comment type="similarity">
    <text evidence="1">Belongs to the short-chain dehydrogenases/reductases (SDR) family.</text>
</comment>
<evidence type="ECO:0000256" key="1">
    <source>
        <dbReference type="ARBA" id="ARBA00006484"/>
    </source>
</evidence>
<proteinExistence type="inferred from homology"/>
<dbReference type="PANTHER" id="PTHR24320:SF236">
    <property type="entry name" value="SHORT-CHAIN DEHYDROGENASE-RELATED"/>
    <property type="match status" value="1"/>
</dbReference>
<gene>
    <name evidence="4" type="ORF">CC78DRAFT_555404</name>
</gene>
<keyword evidence="5" id="KW-1185">Reference proteome</keyword>
<name>A0A9P4K691_9PLEO</name>
<dbReference type="EMBL" id="ML986671">
    <property type="protein sequence ID" value="KAF2260875.1"/>
    <property type="molecule type" value="Genomic_DNA"/>
</dbReference>
<dbReference type="Pfam" id="PF00106">
    <property type="entry name" value="adh_short"/>
    <property type="match status" value="1"/>
</dbReference>
<keyword evidence="3" id="KW-0560">Oxidoreductase</keyword>
<evidence type="ECO:0000313" key="4">
    <source>
        <dbReference type="EMBL" id="KAF2260875.1"/>
    </source>
</evidence>
<dbReference type="SUPFAM" id="SSF51735">
    <property type="entry name" value="NAD(P)-binding Rossmann-fold domains"/>
    <property type="match status" value="1"/>
</dbReference>
<protein>
    <submittedName>
        <fullName evidence="4">NAD(P)-binding protein</fullName>
    </submittedName>
</protein>
<evidence type="ECO:0000256" key="3">
    <source>
        <dbReference type="ARBA" id="ARBA00023002"/>
    </source>
</evidence>
<dbReference type="OrthoDB" id="191139at2759"/>
<dbReference type="GO" id="GO:0016491">
    <property type="term" value="F:oxidoreductase activity"/>
    <property type="evidence" value="ECO:0007669"/>
    <property type="project" value="UniProtKB-KW"/>
</dbReference>
<keyword evidence="2" id="KW-0521">NADP</keyword>
<dbReference type="AlphaFoldDB" id="A0A9P4K691"/>
<accession>A0A9P4K691</accession>
<sequence length="303" mass="33449">MCLGPIWTQYFPPKNSAPITSRNLASQSGEIFIITGGSSGIGLELCKILYAARGKIYILTRTKSNAEASIKSIEESTSRNATQKSGELIFIYMDLEDLESVKNAAREFAQKEKRLDVLFSNVGVASVKGKTTKQGIEYHFGVNNVGHVLLEKPLRPVLSQTAKVMPKDSVRVVWSASILVELMAPKGGVRIESLDSLSKDFVASELSKREGKQTGVVSIAGNPGSYVTNVWRTTPGYLYYPFRLLLRSPIHGAYTYLWMAFSDEIKMEDAIAGRYGMCDGRWHLGQRLDELLALKVKEEVGTG</sequence>
<dbReference type="Proteomes" id="UP000800093">
    <property type="component" value="Unassembled WGS sequence"/>
</dbReference>
<dbReference type="Gene3D" id="3.40.50.720">
    <property type="entry name" value="NAD(P)-binding Rossmann-like Domain"/>
    <property type="match status" value="1"/>
</dbReference>
<dbReference type="PRINTS" id="PR00081">
    <property type="entry name" value="GDHRDH"/>
</dbReference>